<keyword evidence="1" id="KW-0472">Membrane</keyword>
<dbReference type="AlphaFoldDB" id="A0AAU9U7V9"/>
<evidence type="ECO:0000313" key="2">
    <source>
        <dbReference type="EMBL" id="CAH2095929.1"/>
    </source>
</evidence>
<keyword evidence="1" id="KW-1133">Transmembrane helix</keyword>
<organism evidence="2 3">
    <name type="scientific">Euphydryas editha</name>
    <name type="common">Edith's checkerspot</name>
    <dbReference type="NCBI Taxonomy" id="104508"/>
    <lineage>
        <taxon>Eukaryota</taxon>
        <taxon>Metazoa</taxon>
        <taxon>Ecdysozoa</taxon>
        <taxon>Arthropoda</taxon>
        <taxon>Hexapoda</taxon>
        <taxon>Insecta</taxon>
        <taxon>Pterygota</taxon>
        <taxon>Neoptera</taxon>
        <taxon>Endopterygota</taxon>
        <taxon>Lepidoptera</taxon>
        <taxon>Glossata</taxon>
        <taxon>Ditrysia</taxon>
        <taxon>Papilionoidea</taxon>
        <taxon>Nymphalidae</taxon>
        <taxon>Nymphalinae</taxon>
        <taxon>Euphydryas</taxon>
    </lineage>
</organism>
<comment type="caution">
    <text evidence="2">The sequence shown here is derived from an EMBL/GenBank/DDBJ whole genome shotgun (WGS) entry which is preliminary data.</text>
</comment>
<protein>
    <submittedName>
        <fullName evidence="2">Uncharacterized protein</fullName>
    </submittedName>
</protein>
<accession>A0AAU9U7V9</accession>
<evidence type="ECO:0000313" key="3">
    <source>
        <dbReference type="Proteomes" id="UP001153954"/>
    </source>
</evidence>
<name>A0AAU9U7V9_EUPED</name>
<sequence length="128" mass="14579">MIEEEIVSLKKSKEDIAALQQCTGKLETFYLEGDQRSHMNNIEIKRVPTTSSENLFNVVTKIDQIIGCPMPREQINYIARIPSHNGKQDKNIICSILNCYLTTFVTVFVNILTLIIKTNQVLTTLVYS</sequence>
<feature type="transmembrane region" description="Helical" evidence="1">
    <location>
        <begin position="92"/>
        <end position="116"/>
    </location>
</feature>
<reference evidence="2" key="1">
    <citation type="submission" date="2022-03" db="EMBL/GenBank/DDBJ databases">
        <authorList>
            <person name="Tunstrom K."/>
        </authorList>
    </citation>
    <scope>NUCLEOTIDE SEQUENCE</scope>
</reference>
<dbReference type="Proteomes" id="UP001153954">
    <property type="component" value="Unassembled WGS sequence"/>
</dbReference>
<proteinExistence type="predicted"/>
<keyword evidence="3" id="KW-1185">Reference proteome</keyword>
<keyword evidence="1" id="KW-0812">Transmembrane</keyword>
<dbReference type="EMBL" id="CAKOGL010000016">
    <property type="protein sequence ID" value="CAH2095929.1"/>
    <property type="molecule type" value="Genomic_DNA"/>
</dbReference>
<gene>
    <name evidence="2" type="ORF">EEDITHA_LOCUS11326</name>
</gene>
<evidence type="ECO:0000256" key="1">
    <source>
        <dbReference type="SAM" id="Phobius"/>
    </source>
</evidence>